<reference evidence="2" key="1">
    <citation type="journal article" date="2019" name="Int. J. Syst. Evol. Microbiol.">
        <title>The Global Catalogue of Microorganisms (GCM) 10K type strain sequencing project: providing services to taxonomists for standard genome sequencing and annotation.</title>
        <authorList>
            <consortium name="The Broad Institute Genomics Platform"/>
            <consortium name="The Broad Institute Genome Sequencing Center for Infectious Disease"/>
            <person name="Wu L."/>
            <person name="Ma J."/>
        </authorList>
    </citation>
    <scope>NUCLEOTIDE SEQUENCE [LARGE SCALE GENOMIC DNA]</scope>
    <source>
        <strain evidence="2">DT43</strain>
    </source>
</reference>
<proteinExistence type="predicted"/>
<name>A0ABW0UF54_9STRE</name>
<protein>
    <recommendedName>
        <fullName evidence="3">Transposase</fullName>
    </recommendedName>
</protein>
<dbReference type="Proteomes" id="UP001596110">
    <property type="component" value="Unassembled WGS sequence"/>
</dbReference>
<sequence length="44" mass="5152">MVKRSAEQAQLDLTLALMYLNRFRERLPKSWGDVKGTLSVMERL</sequence>
<gene>
    <name evidence="1" type="ORF">ACFPQ3_04580</name>
</gene>
<dbReference type="RefSeq" id="WP_269747721.1">
    <property type="nucleotide sequence ID" value="NZ_JBHSOJ010000016.1"/>
</dbReference>
<accession>A0ABW0UF54</accession>
<evidence type="ECO:0000313" key="2">
    <source>
        <dbReference type="Proteomes" id="UP001596110"/>
    </source>
</evidence>
<organism evidence="1 2">
    <name type="scientific">Streptococcus caledonicus</name>
    <dbReference type="NCBI Taxonomy" id="2614158"/>
    <lineage>
        <taxon>Bacteria</taxon>
        <taxon>Bacillati</taxon>
        <taxon>Bacillota</taxon>
        <taxon>Bacilli</taxon>
        <taxon>Lactobacillales</taxon>
        <taxon>Streptococcaceae</taxon>
        <taxon>Streptococcus</taxon>
    </lineage>
</organism>
<keyword evidence="2" id="KW-1185">Reference proteome</keyword>
<evidence type="ECO:0008006" key="3">
    <source>
        <dbReference type="Google" id="ProtNLM"/>
    </source>
</evidence>
<dbReference type="EMBL" id="JBHSOJ010000016">
    <property type="protein sequence ID" value="MFC5630880.1"/>
    <property type="molecule type" value="Genomic_DNA"/>
</dbReference>
<comment type="caution">
    <text evidence="1">The sequence shown here is derived from an EMBL/GenBank/DDBJ whole genome shotgun (WGS) entry which is preliminary data.</text>
</comment>
<evidence type="ECO:0000313" key="1">
    <source>
        <dbReference type="EMBL" id="MFC5630880.1"/>
    </source>
</evidence>